<evidence type="ECO:0000313" key="2">
    <source>
        <dbReference type="Proteomes" id="UP000023772"/>
    </source>
</evidence>
<gene>
    <name evidence="1" type="ORF">FH5T_13585</name>
</gene>
<organism evidence="1 2">
    <name type="scientific">Draconibacterium orientale</name>
    <dbReference type="NCBI Taxonomy" id="1168034"/>
    <lineage>
        <taxon>Bacteria</taxon>
        <taxon>Pseudomonadati</taxon>
        <taxon>Bacteroidota</taxon>
        <taxon>Bacteroidia</taxon>
        <taxon>Marinilabiliales</taxon>
        <taxon>Prolixibacteraceae</taxon>
        <taxon>Draconibacterium</taxon>
    </lineage>
</organism>
<name>A0ABN4D3F0_9BACT</name>
<dbReference type="EMBL" id="CP007451">
    <property type="protein sequence ID" value="AHW62028.1"/>
    <property type="molecule type" value="Genomic_DNA"/>
</dbReference>
<evidence type="ECO:0000313" key="1">
    <source>
        <dbReference type="EMBL" id="AHW62028.1"/>
    </source>
</evidence>
<accession>A0ABN4D3F0</accession>
<protein>
    <submittedName>
        <fullName evidence="1">Uncharacterized protein</fullName>
    </submittedName>
</protein>
<dbReference type="Proteomes" id="UP000023772">
    <property type="component" value="Chromosome"/>
</dbReference>
<keyword evidence="2" id="KW-1185">Reference proteome</keyword>
<reference evidence="1 2" key="1">
    <citation type="submission" date="2014-03" db="EMBL/GenBank/DDBJ databases">
        <title>Complete genome sequence of a deeply braunched marine Bacteroidia bacterium Draconibacterium orientale type strain FH5T.</title>
        <authorList>
            <person name="Li X."/>
            <person name="Wang X."/>
            <person name="Xie Z."/>
            <person name="Du Z."/>
            <person name="Chen G."/>
        </authorList>
    </citation>
    <scope>NUCLEOTIDE SEQUENCE [LARGE SCALE GENOMIC DNA]</scope>
    <source>
        <strain evidence="1 2">FH5</strain>
    </source>
</reference>
<sequence length="96" mass="10992">MRRILKVDCKAELSKIVVCTPPLKKVRTRLLVPLGEGGIKGGLFDLTCFCIMNPPTPAEPPPLKKKEDEQQEAGYLQIRRIFWGLLLLHRKFYLNC</sequence>
<proteinExistence type="predicted"/>